<keyword evidence="8 16" id="KW-0001">2Fe-2S</keyword>
<sequence length="378" mass="41488">MSKLQSEALREAITVIKNDSAEKKRKFSETIELQIGLKNYDPQKDKRFSGSVKLPHIPRPKMKICMLGDAQHVGEAEKIGLEYMDVEGLKKLNKNKKLVKKLAKKYHAFLASESVIKQIPRLLGPGLNKAGKFPTLVSHQESLESKVNETKATIKFQLKKVLCMGVAVGNMDMEEKQIFQNVQMSVNFLVSLLKKNWQNSANTLLCLLFLSLSAPPRLLRLPSPTVNMSTIGLPTTCMVKTAPQTLRKSVFIKSPASLGSVRSISKGFGLKASSGFRASASAVYKVKLVCPEGVEHEFEASSDTYILDAAEKAGVELPYSCRAGACSTCAGKIVSGSVDQSDGSFLDDNQMEEGYVLTCVSYPTSDCVIHTHKESDLY</sequence>
<dbReference type="InterPro" id="IPR028364">
    <property type="entry name" value="Ribosomal_uL1/biogenesis"/>
</dbReference>
<evidence type="ECO:0000313" key="18">
    <source>
        <dbReference type="EMBL" id="KAH0749919.1"/>
    </source>
</evidence>
<keyword evidence="14 15" id="KW-0687">Ribonucleoprotein</keyword>
<keyword evidence="6 16" id="KW-0150">Chloroplast</keyword>
<keyword evidence="7 16" id="KW-0934">Plastid</keyword>
<keyword evidence="5 16" id="KW-0813">Transport</keyword>
<dbReference type="Pfam" id="PF00111">
    <property type="entry name" value="Fer2"/>
    <property type="match status" value="1"/>
</dbReference>
<evidence type="ECO:0000256" key="2">
    <source>
        <dbReference type="ARBA" id="ARBA00004229"/>
    </source>
</evidence>
<dbReference type="NCBIfam" id="TIGR02008">
    <property type="entry name" value="fdx_plant"/>
    <property type="match status" value="1"/>
</dbReference>
<dbReference type="Gene3D" id="3.40.50.790">
    <property type="match status" value="1"/>
</dbReference>
<evidence type="ECO:0000259" key="17">
    <source>
        <dbReference type="PROSITE" id="PS51085"/>
    </source>
</evidence>
<comment type="similarity">
    <text evidence="4 15">Belongs to the universal ribosomal protein uL1 family.</text>
</comment>
<keyword evidence="19" id="KW-1185">Reference proteome</keyword>
<dbReference type="InterPro" id="IPR012675">
    <property type="entry name" value="Beta-grasp_dom_sf"/>
</dbReference>
<dbReference type="CDD" id="cd00403">
    <property type="entry name" value="Ribosomal_L1"/>
    <property type="match status" value="1"/>
</dbReference>
<dbReference type="Gene3D" id="3.30.190.20">
    <property type="match status" value="1"/>
</dbReference>
<dbReference type="Proteomes" id="UP000826656">
    <property type="component" value="Unassembled WGS sequence"/>
</dbReference>
<dbReference type="InterPro" id="IPR016095">
    <property type="entry name" value="Ribosomal_uL1_3-a/b-sand"/>
</dbReference>
<evidence type="ECO:0000256" key="9">
    <source>
        <dbReference type="ARBA" id="ARBA00022723"/>
    </source>
</evidence>
<dbReference type="SUPFAM" id="SSF56808">
    <property type="entry name" value="Ribosomal protein L1"/>
    <property type="match status" value="1"/>
</dbReference>
<dbReference type="InterPro" id="IPR010241">
    <property type="entry name" value="Fd_pln"/>
</dbReference>
<evidence type="ECO:0000256" key="11">
    <source>
        <dbReference type="ARBA" id="ARBA00022982"/>
    </source>
</evidence>
<comment type="function">
    <text evidence="1 16">Ferredoxins are iron-sulfur proteins that transfer electrons in a wide variety of metabolic reactions.</text>
</comment>
<dbReference type="Pfam" id="PF00687">
    <property type="entry name" value="Ribosomal_L1"/>
    <property type="match status" value="1"/>
</dbReference>
<organism evidence="18 19">
    <name type="scientific">Solanum tuberosum</name>
    <name type="common">Potato</name>
    <dbReference type="NCBI Taxonomy" id="4113"/>
    <lineage>
        <taxon>Eukaryota</taxon>
        <taxon>Viridiplantae</taxon>
        <taxon>Streptophyta</taxon>
        <taxon>Embryophyta</taxon>
        <taxon>Tracheophyta</taxon>
        <taxon>Spermatophyta</taxon>
        <taxon>Magnoliopsida</taxon>
        <taxon>eudicotyledons</taxon>
        <taxon>Gunneridae</taxon>
        <taxon>Pentapetalae</taxon>
        <taxon>asterids</taxon>
        <taxon>lamiids</taxon>
        <taxon>Solanales</taxon>
        <taxon>Solanaceae</taxon>
        <taxon>Solanoideae</taxon>
        <taxon>Solaneae</taxon>
        <taxon>Solanum</taxon>
    </lineage>
</organism>
<comment type="cofactor">
    <cofactor evidence="16">
        <name>[2Fe-2S] cluster</name>
        <dbReference type="ChEBI" id="CHEBI:190135"/>
    </cofactor>
    <text evidence="16">Binds 1 [2Fe-2S] cluster.</text>
</comment>
<dbReference type="PROSITE" id="PS51085">
    <property type="entry name" value="2FE2S_FER_2"/>
    <property type="match status" value="1"/>
</dbReference>
<evidence type="ECO:0000256" key="1">
    <source>
        <dbReference type="ARBA" id="ARBA00003532"/>
    </source>
</evidence>
<evidence type="ECO:0000313" key="19">
    <source>
        <dbReference type="Proteomes" id="UP000826656"/>
    </source>
</evidence>
<dbReference type="PROSITE" id="PS00197">
    <property type="entry name" value="2FE2S_FER_1"/>
    <property type="match status" value="1"/>
</dbReference>
<comment type="similarity">
    <text evidence="3 16">Belongs to the 2Fe2S plant-type ferredoxin family.</text>
</comment>
<dbReference type="InterPro" id="IPR023673">
    <property type="entry name" value="Ribosomal_uL1_CS"/>
</dbReference>
<dbReference type="PANTHER" id="PTHR43112">
    <property type="entry name" value="FERREDOXIN"/>
    <property type="match status" value="1"/>
</dbReference>
<evidence type="ECO:0000256" key="6">
    <source>
        <dbReference type="ARBA" id="ARBA00022528"/>
    </source>
</evidence>
<proteinExistence type="inferred from homology"/>
<evidence type="ECO:0000256" key="15">
    <source>
        <dbReference type="RuleBase" id="RU000659"/>
    </source>
</evidence>
<evidence type="ECO:0000256" key="4">
    <source>
        <dbReference type="ARBA" id="ARBA00010531"/>
    </source>
</evidence>
<comment type="subcellular location">
    <subcellularLocation>
        <location evidence="2 16">Plastid</location>
        <location evidence="2 16">Chloroplast</location>
    </subcellularLocation>
</comment>
<dbReference type="CDD" id="cd00207">
    <property type="entry name" value="fer2"/>
    <property type="match status" value="1"/>
</dbReference>
<dbReference type="PROSITE" id="PS01199">
    <property type="entry name" value="RIBOSOMAL_L1"/>
    <property type="match status" value="1"/>
</dbReference>
<accession>A0ABQ7ULL2</accession>
<keyword evidence="10 15" id="KW-0689">Ribosomal protein</keyword>
<dbReference type="InterPro" id="IPR001041">
    <property type="entry name" value="2Fe-2S_ferredoxin-type"/>
</dbReference>
<reference evidence="18 19" key="1">
    <citation type="journal article" date="2021" name="bioRxiv">
        <title>Chromosome-scale and haplotype-resolved genome assembly of a tetraploid potato cultivar.</title>
        <authorList>
            <person name="Sun H."/>
            <person name="Jiao W.-B."/>
            <person name="Krause K."/>
            <person name="Campoy J.A."/>
            <person name="Goel M."/>
            <person name="Folz-Donahue K."/>
            <person name="Kukat C."/>
            <person name="Huettel B."/>
            <person name="Schneeberger K."/>
        </authorList>
    </citation>
    <scope>NUCLEOTIDE SEQUENCE [LARGE SCALE GENOMIC DNA]</scope>
    <source>
        <strain evidence="18">SolTubOtavaFocal</strain>
        <tissue evidence="18">Leaves</tissue>
    </source>
</reference>
<keyword evidence="11 16" id="KW-0249">Electron transport</keyword>
<evidence type="ECO:0000256" key="16">
    <source>
        <dbReference type="RuleBase" id="RU364001"/>
    </source>
</evidence>
<comment type="caution">
    <text evidence="18">The sequence shown here is derived from an EMBL/GenBank/DDBJ whole genome shotgun (WGS) entry which is preliminary data.</text>
</comment>
<name>A0ABQ7ULL2_SOLTU</name>
<evidence type="ECO:0000256" key="7">
    <source>
        <dbReference type="ARBA" id="ARBA00022640"/>
    </source>
</evidence>
<evidence type="ECO:0000256" key="5">
    <source>
        <dbReference type="ARBA" id="ARBA00022448"/>
    </source>
</evidence>
<dbReference type="InterPro" id="IPR036010">
    <property type="entry name" value="2Fe-2S_ferredoxin-like_sf"/>
</dbReference>
<keyword evidence="9 16" id="KW-0479">Metal-binding</keyword>
<dbReference type="InterPro" id="IPR006058">
    <property type="entry name" value="2Fe2S_fd_BS"/>
</dbReference>
<dbReference type="EMBL" id="JAIVGD010000019">
    <property type="protein sequence ID" value="KAH0749919.1"/>
    <property type="molecule type" value="Genomic_DNA"/>
</dbReference>
<dbReference type="PANTHER" id="PTHR43112:SF41">
    <property type="entry name" value="FERREDOXIN"/>
    <property type="match status" value="1"/>
</dbReference>
<dbReference type="InterPro" id="IPR023674">
    <property type="entry name" value="Ribosomal_uL1-like"/>
</dbReference>
<dbReference type="SUPFAM" id="SSF54292">
    <property type="entry name" value="2Fe-2S ferredoxin-like"/>
    <property type="match status" value="1"/>
</dbReference>
<gene>
    <name evidence="18" type="ORF">KY290_029151</name>
</gene>
<protein>
    <recommendedName>
        <fullName evidence="15 16">Multifunctional fusion protein</fullName>
    </recommendedName>
    <domain>
        <recommendedName>
            <fullName evidence="15">Ribosomal protein</fullName>
        </recommendedName>
    </domain>
    <domain>
        <recommendedName>
            <fullName evidence="16">Ferredoxin</fullName>
        </recommendedName>
    </domain>
</protein>
<keyword evidence="13 16" id="KW-0411">Iron-sulfur</keyword>
<evidence type="ECO:0000256" key="12">
    <source>
        <dbReference type="ARBA" id="ARBA00023004"/>
    </source>
</evidence>
<evidence type="ECO:0000256" key="10">
    <source>
        <dbReference type="ARBA" id="ARBA00022980"/>
    </source>
</evidence>
<evidence type="ECO:0000256" key="8">
    <source>
        <dbReference type="ARBA" id="ARBA00022714"/>
    </source>
</evidence>
<evidence type="ECO:0000256" key="3">
    <source>
        <dbReference type="ARBA" id="ARBA00007874"/>
    </source>
</evidence>
<evidence type="ECO:0000256" key="13">
    <source>
        <dbReference type="ARBA" id="ARBA00023014"/>
    </source>
</evidence>
<feature type="domain" description="2Fe-2S ferredoxin-type" evidence="17">
    <location>
        <begin position="284"/>
        <end position="375"/>
    </location>
</feature>
<dbReference type="Gene3D" id="3.10.20.30">
    <property type="match status" value="1"/>
</dbReference>
<keyword evidence="12 16" id="KW-0408">Iron</keyword>
<evidence type="ECO:0000256" key="14">
    <source>
        <dbReference type="ARBA" id="ARBA00023274"/>
    </source>
</evidence>